<dbReference type="EMBL" id="GL883132">
    <property type="protein sequence ID" value="EGG02183.1"/>
    <property type="molecule type" value="Genomic_DNA"/>
</dbReference>
<dbReference type="eggNOG" id="ENOG502SF7G">
    <property type="taxonomic scope" value="Eukaryota"/>
</dbReference>
<gene>
    <name evidence="2" type="ORF">MELLADRAFT_91496</name>
</gene>
<keyword evidence="3" id="KW-1185">Reference proteome</keyword>
<reference evidence="3" key="1">
    <citation type="journal article" date="2011" name="Proc. Natl. Acad. Sci. U.S.A.">
        <title>Obligate biotrophy features unraveled by the genomic analysis of rust fungi.</title>
        <authorList>
            <person name="Duplessis S."/>
            <person name="Cuomo C.A."/>
            <person name="Lin Y.-C."/>
            <person name="Aerts A."/>
            <person name="Tisserant E."/>
            <person name="Veneault-Fourrey C."/>
            <person name="Joly D.L."/>
            <person name="Hacquard S."/>
            <person name="Amselem J."/>
            <person name="Cantarel B.L."/>
            <person name="Chiu R."/>
            <person name="Coutinho P.M."/>
            <person name="Feau N."/>
            <person name="Field M."/>
            <person name="Frey P."/>
            <person name="Gelhaye E."/>
            <person name="Goldberg J."/>
            <person name="Grabherr M.G."/>
            <person name="Kodira C.D."/>
            <person name="Kohler A."/>
            <person name="Kuees U."/>
            <person name="Lindquist E.A."/>
            <person name="Lucas S.M."/>
            <person name="Mago R."/>
            <person name="Mauceli E."/>
            <person name="Morin E."/>
            <person name="Murat C."/>
            <person name="Pangilinan J.L."/>
            <person name="Park R."/>
            <person name="Pearson M."/>
            <person name="Quesneville H."/>
            <person name="Rouhier N."/>
            <person name="Sakthikumar S."/>
            <person name="Salamov A.A."/>
            <person name="Schmutz J."/>
            <person name="Selles B."/>
            <person name="Shapiro H."/>
            <person name="Tanguay P."/>
            <person name="Tuskan G.A."/>
            <person name="Henrissat B."/>
            <person name="Van de Peer Y."/>
            <person name="Rouze P."/>
            <person name="Ellis J.G."/>
            <person name="Dodds P.N."/>
            <person name="Schein J.E."/>
            <person name="Zhong S."/>
            <person name="Hamelin R.C."/>
            <person name="Grigoriev I.V."/>
            <person name="Szabo L.J."/>
            <person name="Martin F."/>
        </authorList>
    </citation>
    <scope>NUCLEOTIDE SEQUENCE [LARGE SCALE GENOMIC DNA]</scope>
    <source>
        <strain evidence="3">98AG31 / pathotype 3-4-7</strain>
    </source>
</reference>
<sequence length="528" mass="58485">MIHTTDGYDNHHEIHQDFHNQIASLYTVQEAKTINESLAALDSTAKPKVVLLVDGELCDKEYASVIKKVSSYAKQGGTVIMCLNFASALKPSATKSIFQRDLGLTWKLGAIMRQNFSLNEMFNDVFNTPLQSDYTVKAQHISRASEHSQIYMVNDQVKLESPVIFERYTEKGFIGYIGDVNNEPGSQAVLLAMLDKAILKVTQLPRLEPTEVSDGHTSAGLGSQDPQPEESTTSQSDTIQPTAPDTQSTEPNASKAKKKKKKKKSKAKSDQPNAESSQQSDPQSHVPPFAASAGLPFNLGNDPLSCTHLDLSTMTFSPTATLNANTSRPAPSNSSSASLQAIFSGRLNLLEGHPQGEIYKRIIDLYRLRCDDECVWDGVRVGLYATDKGPGLPIAHFQSYLTKAQRCPNYLPSWWNEKAKEECIRIACDPQGKTYIGTRMAKADIQKAYNDSSMPMLMRMIGEKIFGSRIGAGSSDMHVDKSGVQILVYLYHCVSSVFSFQRLKNYCCLQHERIFVEFLPCSQLAVEF</sequence>
<feature type="compositionally biased region" description="Basic residues" evidence="1">
    <location>
        <begin position="255"/>
        <end position="266"/>
    </location>
</feature>
<dbReference type="Proteomes" id="UP000001072">
    <property type="component" value="Unassembled WGS sequence"/>
</dbReference>
<evidence type="ECO:0000313" key="2">
    <source>
        <dbReference type="EMBL" id="EGG02183.1"/>
    </source>
</evidence>
<dbReference type="InParanoid" id="F4RZ89"/>
<evidence type="ECO:0000256" key="1">
    <source>
        <dbReference type="SAM" id="MobiDB-lite"/>
    </source>
</evidence>
<feature type="compositionally biased region" description="Polar residues" evidence="1">
    <location>
        <begin position="220"/>
        <end position="252"/>
    </location>
</feature>
<dbReference type="GeneID" id="18935927"/>
<organism evidence="3">
    <name type="scientific">Melampsora larici-populina (strain 98AG31 / pathotype 3-4-7)</name>
    <name type="common">Poplar leaf rust fungus</name>
    <dbReference type="NCBI Taxonomy" id="747676"/>
    <lineage>
        <taxon>Eukaryota</taxon>
        <taxon>Fungi</taxon>
        <taxon>Dikarya</taxon>
        <taxon>Basidiomycota</taxon>
        <taxon>Pucciniomycotina</taxon>
        <taxon>Pucciniomycetes</taxon>
        <taxon>Pucciniales</taxon>
        <taxon>Melampsoraceae</taxon>
        <taxon>Melampsora</taxon>
    </lineage>
</organism>
<feature type="compositionally biased region" description="Polar residues" evidence="1">
    <location>
        <begin position="270"/>
        <end position="283"/>
    </location>
</feature>
<accession>F4RZ89</accession>
<evidence type="ECO:0000313" key="3">
    <source>
        <dbReference type="Proteomes" id="UP000001072"/>
    </source>
</evidence>
<dbReference type="KEGG" id="mlr:MELLADRAFT_91496"/>
<dbReference type="AlphaFoldDB" id="F4RZ89"/>
<proteinExistence type="predicted"/>
<dbReference type="STRING" id="747676.F4RZ89"/>
<dbReference type="HOGENOM" id="CLU_515875_0_0_1"/>
<dbReference type="RefSeq" id="XP_007414440.1">
    <property type="nucleotide sequence ID" value="XM_007414378.1"/>
</dbReference>
<feature type="region of interest" description="Disordered" evidence="1">
    <location>
        <begin position="209"/>
        <end position="294"/>
    </location>
</feature>
<protein>
    <submittedName>
        <fullName evidence="2">Uncharacterized protein</fullName>
    </submittedName>
</protein>
<dbReference type="OrthoDB" id="3366628at2759"/>
<name>F4RZ89_MELLP</name>
<dbReference type="VEuPathDB" id="FungiDB:MELLADRAFT_91496"/>